<dbReference type="PROSITE" id="PS51918">
    <property type="entry name" value="RADICAL_SAM"/>
    <property type="match status" value="1"/>
</dbReference>
<dbReference type="InterPro" id="IPR058240">
    <property type="entry name" value="rSAM_sf"/>
</dbReference>
<dbReference type="InterPro" id="IPR013785">
    <property type="entry name" value="Aldolase_TIM"/>
</dbReference>
<gene>
    <name evidence="6" type="ORF">RJ53_04350</name>
</gene>
<evidence type="ECO:0000256" key="3">
    <source>
        <dbReference type="ARBA" id="ARBA00023004"/>
    </source>
</evidence>
<dbReference type="SFLD" id="SFLDS00029">
    <property type="entry name" value="Radical_SAM"/>
    <property type="match status" value="1"/>
</dbReference>
<organism evidence="6 7">
    <name type="scientific">Methanocalculus chunghsingensis</name>
    <dbReference type="NCBI Taxonomy" id="156457"/>
    <lineage>
        <taxon>Archaea</taxon>
        <taxon>Methanobacteriati</taxon>
        <taxon>Methanobacteriota</taxon>
        <taxon>Stenosarchaea group</taxon>
        <taxon>Methanomicrobia</taxon>
        <taxon>Methanomicrobiales</taxon>
        <taxon>Methanocalculaceae</taxon>
        <taxon>Methanocalculus</taxon>
    </lineage>
</organism>
<dbReference type="PANTHER" id="PTHR43726:SF1">
    <property type="entry name" value="BIOTIN SYNTHASE"/>
    <property type="match status" value="1"/>
</dbReference>
<dbReference type="PANTHER" id="PTHR43726">
    <property type="entry name" value="3-METHYLORNITHINE SYNTHASE"/>
    <property type="match status" value="1"/>
</dbReference>
<dbReference type="AlphaFoldDB" id="A0A8J7W5M1"/>
<dbReference type="Proteomes" id="UP000730161">
    <property type="component" value="Unassembled WGS sequence"/>
</dbReference>
<evidence type="ECO:0000259" key="5">
    <source>
        <dbReference type="PROSITE" id="PS51918"/>
    </source>
</evidence>
<comment type="caution">
    <text evidence="6">The sequence shown here is derived from an EMBL/GenBank/DDBJ whole genome shotgun (WGS) entry which is preliminary data.</text>
</comment>
<feature type="domain" description="Radical SAM core" evidence="5">
    <location>
        <begin position="93"/>
        <end position="310"/>
    </location>
</feature>
<accession>A0A8J7W5M1</accession>
<dbReference type="GO" id="GO:0051536">
    <property type="term" value="F:iron-sulfur cluster binding"/>
    <property type="evidence" value="ECO:0007669"/>
    <property type="project" value="UniProtKB-KW"/>
</dbReference>
<protein>
    <submittedName>
        <fullName evidence="6">Radical SAM protein</fullName>
    </submittedName>
</protein>
<dbReference type="InterPro" id="IPR006638">
    <property type="entry name" value="Elp3/MiaA/NifB-like_rSAM"/>
</dbReference>
<evidence type="ECO:0000313" key="7">
    <source>
        <dbReference type="Proteomes" id="UP000730161"/>
    </source>
</evidence>
<dbReference type="SMART" id="SM00729">
    <property type="entry name" value="Elp3"/>
    <property type="match status" value="1"/>
</dbReference>
<keyword evidence="3" id="KW-0408">Iron</keyword>
<evidence type="ECO:0000313" key="6">
    <source>
        <dbReference type="EMBL" id="MBR1368779.1"/>
    </source>
</evidence>
<keyword evidence="4" id="KW-0411">Iron-sulfur</keyword>
<keyword evidence="2" id="KW-0479">Metal-binding</keyword>
<keyword evidence="1" id="KW-0949">S-adenosyl-L-methionine</keyword>
<dbReference type="GO" id="GO:0016740">
    <property type="term" value="F:transferase activity"/>
    <property type="evidence" value="ECO:0007669"/>
    <property type="project" value="TreeGrafter"/>
</dbReference>
<dbReference type="Gene3D" id="3.20.20.70">
    <property type="entry name" value="Aldolase class I"/>
    <property type="match status" value="1"/>
</dbReference>
<evidence type="ECO:0000256" key="1">
    <source>
        <dbReference type="ARBA" id="ARBA00022691"/>
    </source>
</evidence>
<evidence type="ECO:0000256" key="2">
    <source>
        <dbReference type="ARBA" id="ARBA00022723"/>
    </source>
</evidence>
<name>A0A8J7W5M1_9EURY</name>
<reference evidence="6" key="1">
    <citation type="submission" date="2014-12" db="EMBL/GenBank/DDBJ databases">
        <authorList>
            <person name="Huang H.-H."/>
            <person name="Chen S.-C."/>
            <person name="Lai M.-C."/>
        </authorList>
    </citation>
    <scope>NUCLEOTIDE SEQUENCE</scope>
    <source>
        <strain evidence="6">K1F9705b</strain>
    </source>
</reference>
<dbReference type="SUPFAM" id="SSF102114">
    <property type="entry name" value="Radical SAM enzymes"/>
    <property type="match status" value="1"/>
</dbReference>
<dbReference type="GO" id="GO:0046872">
    <property type="term" value="F:metal ion binding"/>
    <property type="evidence" value="ECO:0007669"/>
    <property type="project" value="UniProtKB-KW"/>
</dbReference>
<sequence length="333" mass="36712">MAHHSMTLEEKAFLLSIGSIELDERLFSHITSTQATAGPGAGGISVFIRSGEHRVRLAVKDHSPLQLLPEEDGVVILYHNEPFVYGFLETPLCHCPEQAYITVSERCIFHCRFCPVPKLHGGRKSIETIIGLVQEASATGGLKAISLTSGVAISPEEEVEWIVEVVHALHSRFDLPIGVSVYPTKDSSRLLYDAGAVEIKYNVETMDPVIFATVCPDFSLSEILDALREAVRIFGKNAVFSNFIIGLGEDDQTVLDGVTTLARMGVIPNLRPISPSPLREGEITIQRPSQERLLYLAKKTVEILVRYGLDARSARTMCFPCTGCDITPFRDIY</sequence>
<dbReference type="CDD" id="cd01335">
    <property type="entry name" value="Radical_SAM"/>
    <property type="match status" value="1"/>
</dbReference>
<dbReference type="EMBL" id="JWHL01000004">
    <property type="protein sequence ID" value="MBR1368779.1"/>
    <property type="molecule type" value="Genomic_DNA"/>
</dbReference>
<dbReference type="InterPro" id="IPR034422">
    <property type="entry name" value="HydE/PylB-like"/>
</dbReference>
<evidence type="ECO:0000256" key="4">
    <source>
        <dbReference type="ARBA" id="ARBA00023014"/>
    </source>
</evidence>
<dbReference type="Pfam" id="PF04055">
    <property type="entry name" value="Radical_SAM"/>
    <property type="match status" value="1"/>
</dbReference>
<dbReference type="InterPro" id="IPR007197">
    <property type="entry name" value="rSAM"/>
</dbReference>
<proteinExistence type="predicted"/>
<keyword evidence="7" id="KW-1185">Reference proteome</keyword>